<accession>A0A0F9GN99</accession>
<name>A0A0F9GN99_9ZZZZ</name>
<dbReference type="AlphaFoldDB" id="A0A0F9GN99"/>
<reference evidence="1" key="1">
    <citation type="journal article" date="2015" name="Nature">
        <title>Complex archaea that bridge the gap between prokaryotes and eukaryotes.</title>
        <authorList>
            <person name="Spang A."/>
            <person name="Saw J.H."/>
            <person name="Jorgensen S.L."/>
            <person name="Zaremba-Niedzwiedzka K."/>
            <person name="Martijn J."/>
            <person name="Lind A.E."/>
            <person name="van Eijk R."/>
            <person name="Schleper C."/>
            <person name="Guy L."/>
            <person name="Ettema T.J."/>
        </authorList>
    </citation>
    <scope>NUCLEOTIDE SEQUENCE</scope>
</reference>
<protein>
    <submittedName>
        <fullName evidence="1">Uncharacterized protein</fullName>
    </submittedName>
</protein>
<evidence type="ECO:0000313" key="1">
    <source>
        <dbReference type="EMBL" id="KKL92011.1"/>
    </source>
</evidence>
<dbReference type="EMBL" id="LAZR01019582">
    <property type="protein sequence ID" value="KKL92011.1"/>
    <property type="molecule type" value="Genomic_DNA"/>
</dbReference>
<organism evidence="1">
    <name type="scientific">marine sediment metagenome</name>
    <dbReference type="NCBI Taxonomy" id="412755"/>
    <lineage>
        <taxon>unclassified sequences</taxon>
        <taxon>metagenomes</taxon>
        <taxon>ecological metagenomes</taxon>
    </lineage>
</organism>
<gene>
    <name evidence="1" type="ORF">LCGC14_1888920</name>
</gene>
<proteinExistence type="predicted"/>
<sequence length="162" mass="17983">MSEARCSLASKLSRSRWKRGVFVKNHCEALVPHEPEQHGGSERTQCAIPAHARSLLELRGELVKTESMALPLRLMRAISDSANSPFGGRIFPSRLSPVRPRGRGGIFSLLLDILRIGLTETLSLRAGGIFFFWRILWLKRFRTNRGQGLQVIQGSSTGTAST</sequence>
<comment type="caution">
    <text evidence="1">The sequence shown here is derived from an EMBL/GenBank/DDBJ whole genome shotgun (WGS) entry which is preliminary data.</text>
</comment>